<dbReference type="InterPro" id="IPR024524">
    <property type="entry name" value="DUF3800"/>
</dbReference>
<comment type="caution">
    <text evidence="1">The sequence shown here is derived from an EMBL/GenBank/DDBJ whole genome shotgun (WGS) entry which is preliminary data.</text>
</comment>
<proteinExistence type="predicted"/>
<dbReference type="Pfam" id="PF12686">
    <property type="entry name" value="DUF3800"/>
    <property type="match status" value="1"/>
</dbReference>
<reference evidence="1" key="2">
    <citation type="journal article" date="2021" name="PeerJ">
        <title>Extensive microbial diversity within the chicken gut microbiome revealed by metagenomics and culture.</title>
        <authorList>
            <person name="Gilroy R."/>
            <person name="Ravi A."/>
            <person name="Getino M."/>
            <person name="Pursley I."/>
            <person name="Horton D.L."/>
            <person name="Alikhan N.F."/>
            <person name="Baker D."/>
            <person name="Gharbi K."/>
            <person name="Hall N."/>
            <person name="Watson M."/>
            <person name="Adriaenssens E.M."/>
            <person name="Foster-Nyarko E."/>
            <person name="Jarju S."/>
            <person name="Secka A."/>
            <person name="Antonio M."/>
            <person name="Oren A."/>
            <person name="Chaudhuri R.R."/>
            <person name="La Ragione R."/>
            <person name="Hildebrand F."/>
            <person name="Pallen M.J."/>
        </authorList>
    </citation>
    <scope>NUCLEOTIDE SEQUENCE</scope>
    <source>
        <strain evidence="1">14700</strain>
    </source>
</reference>
<protein>
    <submittedName>
        <fullName evidence="1">DUF3800 domain-containing protein</fullName>
    </submittedName>
</protein>
<evidence type="ECO:0000313" key="2">
    <source>
        <dbReference type="Proteomes" id="UP000810292"/>
    </source>
</evidence>
<gene>
    <name evidence="1" type="ORF">IAA72_10265</name>
</gene>
<dbReference type="AlphaFoldDB" id="A0A9D9NEB5"/>
<accession>A0A9D9NEB5</accession>
<dbReference type="EMBL" id="JADIMF010000164">
    <property type="protein sequence ID" value="MBO8470149.1"/>
    <property type="molecule type" value="Genomic_DNA"/>
</dbReference>
<dbReference type="Proteomes" id="UP000810292">
    <property type="component" value="Unassembled WGS sequence"/>
</dbReference>
<reference evidence="1" key="1">
    <citation type="submission" date="2020-10" db="EMBL/GenBank/DDBJ databases">
        <authorList>
            <person name="Gilroy R."/>
        </authorList>
    </citation>
    <scope>NUCLEOTIDE SEQUENCE</scope>
    <source>
        <strain evidence="1">14700</strain>
    </source>
</reference>
<name>A0A9D9NEB5_9SPIO</name>
<organism evidence="1 2">
    <name type="scientific">Candidatus Ornithospirochaeta stercoravium</name>
    <dbReference type="NCBI Taxonomy" id="2840897"/>
    <lineage>
        <taxon>Bacteria</taxon>
        <taxon>Pseudomonadati</taxon>
        <taxon>Spirochaetota</taxon>
        <taxon>Spirochaetia</taxon>
        <taxon>Spirochaetales</taxon>
        <taxon>Spirochaetaceae</taxon>
        <taxon>Spirochaetaceae incertae sedis</taxon>
        <taxon>Candidatus Ornithospirochaeta</taxon>
    </lineage>
</organism>
<evidence type="ECO:0000313" key="1">
    <source>
        <dbReference type="EMBL" id="MBO8470149.1"/>
    </source>
</evidence>
<sequence length="232" mass="27143">MDIYVFSDESGVFDCKHHEWFVYAGIIVVGKYEMDSLARRYIAIEKNLRKNPKYRTVPELKGAFLDDKSRRKLLTVFSDTMKFAVAIRQRKLDYARVFSNTRSKQNYLDFSYRIVLRRAFEDTIARGSLFPEDEFNLFINEDNRLVTADSLHHKEEMILKEFREGTYKSRFGTCCPPLFPNIQKVKIALRNSERSTLIRGADIIANTVYTSAFNGYLATLQEDSLFHIEFVP</sequence>